<dbReference type="UniPathway" id="UPA00632"/>
<keyword evidence="4 5" id="KW-0961">Cell wall biogenesis/degradation</keyword>
<evidence type="ECO:0000256" key="4">
    <source>
        <dbReference type="ARBA" id="ARBA00023316"/>
    </source>
</evidence>
<keyword evidence="3 5" id="KW-0777">Teichoic acid biosynthesis</keyword>
<comment type="catalytic activity">
    <reaction evidence="5">
        <text>UDP-N-acetyl-alpha-D-mannosamine + N-acetyl-alpha-D-glucosaminyl-di-trans,octa-cis-undecaprenyl diphosphate = N-acetyl-beta-D-mannosaminyl-(1-&gt;4)-N-acetyl-alpha-D-glucosaminyl di-trans,octa-cis-undecaprenyl diphosphate + UDP + H(+)</text>
        <dbReference type="Rhea" id="RHEA:16053"/>
        <dbReference type="ChEBI" id="CHEBI:15378"/>
        <dbReference type="ChEBI" id="CHEBI:58223"/>
        <dbReference type="ChEBI" id="CHEBI:62959"/>
        <dbReference type="ChEBI" id="CHEBI:68623"/>
        <dbReference type="ChEBI" id="CHEBI:132210"/>
        <dbReference type="EC" id="2.4.1.187"/>
    </reaction>
</comment>
<dbReference type="PANTHER" id="PTHR34136:SF1">
    <property type="entry name" value="UDP-N-ACETYL-D-MANNOSAMINURONIC ACID TRANSFERASE"/>
    <property type="match status" value="1"/>
</dbReference>
<gene>
    <name evidence="6" type="ORF">EDD68_11610</name>
</gene>
<evidence type="ECO:0000256" key="5">
    <source>
        <dbReference type="HAMAP-Rule" id="MF_02070"/>
    </source>
</evidence>
<dbReference type="EC" id="2.4.1.187" evidence="5"/>
<dbReference type="NCBIfam" id="TIGR00696">
    <property type="entry name" value="wecG_tagA_cpsF"/>
    <property type="match status" value="1"/>
</dbReference>
<evidence type="ECO:0000256" key="1">
    <source>
        <dbReference type="ARBA" id="ARBA00022676"/>
    </source>
</evidence>
<comment type="pathway">
    <text evidence="5">Cell wall biogenesis; teichoic acid biosynthesis.</text>
</comment>
<dbReference type="GO" id="GO:0071555">
    <property type="term" value="P:cell wall organization"/>
    <property type="evidence" value="ECO:0007669"/>
    <property type="project" value="UniProtKB-KW"/>
</dbReference>
<protein>
    <recommendedName>
        <fullName evidence="5">N-acetylglucosaminyldiphosphoundecaprenol N-acetyl-beta-D-mannosaminyltransferase</fullName>
        <ecNumber evidence="5">2.4.1.187</ecNumber>
    </recommendedName>
    <alternativeName>
        <fullName evidence="5">N-acetylmannosaminyltransferase</fullName>
    </alternativeName>
    <alternativeName>
        <fullName evidence="5">UDP-N-acetylmannosamine transferase</fullName>
    </alternativeName>
    <alternativeName>
        <fullName evidence="5">UDP-N-acetylmannosamine:N-acetylglucosaminyl pyrophosphorylundecaprenol N-acetylmannosaminyltransferase</fullName>
    </alternativeName>
</protein>
<dbReference type="AlphaFoldDB" id="A0A4V6NZX1"/>
<dbReference type="PANTHER" id="PTHR34136">
    <property type="match status" value="1"/>
</dbReference>
<sequence>MEENRINILDIPFIHSTKKQFFHDIIIPSVENQRKLFIVTANPEIVMYANENPAYKKNILQADCIVADGVGIILASKLIRKPLPERIPGFELMELMLGYANQNKKSIFLFGAKDYVVKKAAQNIRKKYPDILIAGYHHGYVDLNDNTVLELIKHSNPDFVFVALGYPRQENWISRNMKKLNKGIYIGVGGSFDVWGGKVNRAPRLWRNLNLEWLYRIITNPKRYKRAAKLPKFVLHVLREKWKGFN</sequence>
<keyword evidence="2 5" id="KW-0808">Transferase</keyword>
<dbReference type="EMBL" id="SMAN01000016">
    <property type="protein sequence ID" value="TCT19882.1"/>
    <property type="molecule type" value="Genomic_DNA"/>
</dbReference>
<accession>A0A4V6NZX1</accession>
<keyword evidence="7" id="KW-1185">Reference proteome</keyword>
<dbReference type="GO" id="GO:0019350">
    <property type="term" value="P:teichoic acid biosynthetic process"/>
    <property type="evidence" value="ECO:0007669"/>
    <property type="project" value="UniProtKB-UniRule"/>
</dbReference>
<comment type="similarity">
    <text evidence="5">Belongs to the glycosyltransferase 26 family. TagA/TarA subfamily.</text>
</comment>
<dbReference type="OrthoDB" id="9771846at2"/>
<comment type="function">
    <text evidence="5">Catalyzes the conversion of GlcNAc-PP-undecaprenol into ManNAc-GlcNAc-PP-undecaprenol, the first committed lipid intermediate in the de novo synthesis of teichoic acid.</text>
</comment>
<dbReference type="Pfam" id="PF03808">
    <property type="entry name" value="Glyco_tran_WecG"/>
    <property type="match status" value="1"/>
</dbReference>
<dbReference type="Proteomes" id="UP000294650">
    <property type="component" value="Unassembled WGS sequence"/>
</dbReference>
<dbReference type="InterPro" id="IPR004629">
    <property type="entry name" value="WecG_TagA_CpsF"/>
</dbReference>
<organism evidence="6 7">
    <name type="scientific">Melghiribacillus thermohalophilus</name>
    <dbReference type="NCBI Taxonomy" id="1324956"/>
    <lineage>
        <taxon>Bacteria</taxon>
        <taxon>Bacillati</taxon>
        <taxon>Bacillota</taxon>
        <taxon>Bacilli</taxon>
        <taxon>Bacillales</taxon>
        <taxon>Bacillaceae</taxon>
        <taxon>Melghiribacillus</taxon>
    </lineage>
</organism>
<dbReference type="CDD" id="cd06533">
    <property type="entry name" value="Glyco_transf_WecG_TagA"/>
    <property type="match status" value="1"/>
</dbReference>
<proteinExistence type="inferred from homology"/>
<evidence type="ECO:0000313" key="7">
    <source>
        <dbReference type="Proteomes" id="UP000294650"/>
    </source>
</evidence>
<dbReference type="InterPro" id="IPR034714">
    <property type="entry name" value="TagA_TarA"/>
</dbReference>
<keyword evidence="1 5" id="KW-0328">Glycosyltransferase</keyword>
<dbReference type="HAMAP" id="MF_02070">
    <property type="entry name" value="TagA_TarA"/>
    <property type="match status" value="1"/>
</dbReference>
<reference evidence="6 7" key="1">
    <citation type="submission" date="2019-03" db="EMBL/GenBank/DDBJ databases">
        <title>Genomic Encyclopedia of Type Strains, Phase IV (KMG-IV): sequencing the most valuable type-strain genomes for metagenomic binning, comparative biology and taxonomic classification.</title>
        <authorList>
            <person name="Goeker M."/>
        </authorList>
    </citation>
    <scope>NUCLEOTIDE SEQUENCE [LARGE SCALE GENOMIC DNA]</scope>
    <source>
        <strain evidence="6 7">DSM 25894</strain>
    </source>
</reference>
<evidence type="ECO:0000313" key="6">
    <source>
        <dbReference type="EMBL" id="TCT19882.1"/>
    </source>
</evidence>
<evidence type="ECO:0000256" key="3">
    <source>
        <dbReference type="ARBA" id="ARBA00022944"/>
    </source>
</evidence>
<comment type="caution">
    <text evidence="6">The sequence shown here is derived from an EMBL/GenBank/DDBJ whole genome shotgun (WGS) entry which is preliminary data.</text>
</comment>
<dbReference type="RefSeq" id="WP_132372311.1">
    <property type="nucleotide sequence ID" value="NZ_SMAN01000016.1"/>
</dbReference>
<name>A0A4V6NZX1_9BACI</name>
<dbReference type="GO" id="GO:0047244">
    <property type="term" value="F:N-acetylglucosaminyldiphosphoundecaprenol N-acetyl-beta-D-mannosaminyltransferase activity"/>
    <property type="evidence" value="ECO:0007669"/>
    <property type="project" value="UniProtKB-UniRule"/>
</dbReference>
<evidence type="ECO:0000256" key="2">
    <source>
        <dbReference type="ARBA" id="ARBA00022679"/>
    </source>
</evidence>